<evidence type="ECO:0000256" key="1">
    <source>
        <dbReference type="ARBA" id="ARBA00001954"/>
    </source>
</evidence>
<gene>
    <name evidence="4" type="ORF">ENQ76_01275</name>
</gene>
<accession>A0A7C2JX88</accession>
<evidence type="ECO:0000313" key="4">
    <source>
        <dbReference type="EMBL" id="HEN14085.1"/>
    </source>
</evidence>
<reference evidence="4" key="1">
    <citation type="journal article" date="2020" name="mSystems">
        <title>Genome- and Community-Level Interaction Insights into Carbon Utilization and Element Cycling Functions of Hydrothermarchaeota in Hydrothermal Sediment.</title>
        <authorList>
            <person name="Zhou Z."/>
            <person name="Liu Y."/>
            <person name="Xu W."/>
            <person name="Pan J."/>
            <person name="Luo Z.H."/>
            <person name="Li M."/>
        </authorList>
    </citation>
    <scope>NUCLEOTIDE SEQUENCE [LARGE SCALE GENOMIC DNA]</scope>
    <source>
        <strain evidence="4">SpSt-339</strain>
    </source>
</reference>
<name>A0A7C2JX88_9PLAN</name>
<dbReference type="GO" id="GO:0016706">
    <property type="term" value="F:2-oxoglutarate-dependent dioxygenase activity"/>
    <property type="evidence" value="ECO:0007669"/>
    <property type="project" value="UniProtKB-ARBA"/>
</dbReference>
<comment type="cofactor">
    <cofactor evidence="1">
        <name>Fe(2+)</name>
        <dbReference type="ChEBI" id="CHEBI:29033"/>
    </cofactor>
</comment>
<dbReference type="PANTHER" id="PTHR20883:SF48">
    <property type="entry name" value="ECTOINE DIOXYGENASE"/>
    <property type="match status" value="1"/>
</dbReference>
<comment type="caution">
    <text evidence="4">The sequence shown here is derived from an EMBL/GenBank/DDBJ whole genome shotgun (WGS) entry which is preliminary data.</text>
</comment>
<dbReference type="PANTHER" id="PTHR20883">
    <property type="entry name" value="PHYTANOYL-COA DIOXYGENASE DOMAIN CONTAINING 1"/>
    <property type="match status" value="1"/>
</dbReference>
<organism evidence="4">
    <name type="scientific">Schlesneria paludicola</name>
    <dbReference type="NCBI Taxonomy" id="360056"/>
    <lineage>
        <taxon>Bacteria</taxon>
        <taxon>Pseudomonadati</taxon>
        <taxon>Planctomycetota</taxon>
        <taxon>Planctomycetia</taxon>
        <taxon>Planctomycetales</taxon>
        <taxon>Planctomycetaceae</taxon>
        <taxon>Schlesneria</taxon>
    </lineage>
</organism>
<proteinExistence type="predicted"/>
<keyword evidence="3" id="KW-1133">Transmembrane helix</keyword>
<dbReference type="AlphaFoldDB" id="A0A7C2JX88"/>
<dbReference type="GO" id="GO:0005506">
    <property type="term" value="F:iron ion binding"/>
    <property type="evidence" value="ECO:0007669"/>
    <property type="project" value="UniProtKB-ARBA"/>
</dbReference>
<keyword evidence="3" id="KW-0472">Membrane</keyword>
<dbReference type="InterPro" id="IPR008775">
    <property type="entry name" value="Phytyl_CoA_dOase-like"/>
</dbReference>
<protein>
    <recommendedName>
        <fullName evidence="5">Phytanoyl-CoA dioxygenase family protein</fullName>
    </recommendedName>
</protein>
<feature type="transmembrane region" description="Helical" evidence="3">
    <location>
        <begin position="21"/>
        <end position="43"/>
    </location>
</feature>
<dbReference type="SUPFAM" id="SSF51197">
    <property type="entry name" value="Clavaminate synthase-like"/>
    <property type="match status" value="1"/>
</dbReference>
<evidence type="ECO:0000256" key="3">
    <source>
        <dbReference type="SAM" id="Phobius"/>
    </source>
</evidence>
<sequence>MGGGGFWANRKERRKRIRKAIEFKIAAVVVFFLMLIKPFPFIWRLFPAGPPRHMCEYWTWDMLWTFVSSGGTKVLSDQPSFPRVPATFKPKVEVEPQYRLSEEQIKFFYDNGYLAPLKLFSPDEMAEILAEVENEVFEPGDVGRTYGRLATYRKSKVYQGVRNSRDRHLDCPAVLKLALQKGIYEQVAQLMGPDLLLWRTQLLPKYPGAPETEWHQVSTFTMSGKGLRPVLEPPDRDDLFNVTVWLALEDVDLDNGCMQFWKGSHRKPLHRIIINGGKSFARTSFQLECNIPREELGDCVLKAGEFVIFHERTVHGAPPNSSKTRRRFGMNYRICRPDVYIYRGMKRQQSNTFGEVFDLENWTAVLARGEDKFHRNKVKRPEEIHLDGPPEPCPLTPEEDRGQLVTVM</sequence>
<evidence type="ECO:0000256" key="2">
    <source>
        <dbReference type="SAM" id="MobiDB-lite"/>
    </source>
</evidence>
<dbReference type="Pfam" id="PF05721">
    <property type="entry name" value="PhyH"/>
    <property type="match status" value="1"/>
</dbReference>
<feature type="region of interest" description="Disordered" evidence="2">
    <location>
        <begin position="383"/>
        <end position="408"/>
    </location>
</feature>
<keyword evidence="3" id="KW-0812">Transmembrane</keyword>
<dbReference type="EMBL" id="DSOK01000040">
    <property type="protein sequence ID" value="HEN14085.1"/>
    <property type="molecule type" value="Genomic_DNA"/>
</dbReference>
<evidence type="ECO:0008006" key="5">
    <source>
        <dbReference type="Google" id="ProtNLM"/>
    </source>
</evidence>
<dbReference type="Gene3D" id="2.60.120.620">
    <property type="entry name" value="q2cbj1_9rhob like domain"/>
    <property type="match status" value="1"/>
</dbReference>